<dbReference type="PRINTS" id="PR00385">
    <property type="entry name" value="P450"/>
</dbReference>
<organism evidence="11 12">
    <name type="scientific">Purpureocillium lilacinum</name>
    <name type="common">Paecilomyces lilacinus</name>
    <dbReference type="NCBI Taxonomy" id="33203"/>
    <lineage>
        <taxon>Eukaryota</taxon>
        <taxon>Fungi</taxon>
        <taxon>Dikarya</taxon>
        <taxon>Ascomycota</taxon>
        <taxon>Pezizomycotina</taxon>
        <taxon>Sordariomycetes</taxon>
        <taxon>Hypocreomycetidae</taxon>
        <taxon>Hypocreales</taxon>
        <taxon>Ophiocordycipitaceae</taxon>
        <taxon>Purpureocillium</taxon>
    </lineage>
</organism>
<dbReference type="GO" id="GO:0004497">
    <property type="term" value="F:monooxygenase activity"/>
    <property type="evidence" value="ECO:0007669"/>
    <property type="project" value="UniProtKB-KW"/>
</dbReference>
<dbReference type="InterPro" id="IPR050121">
    <property type="entry name" value="Cytochrome_P450_monoxygenase"/>
</dbReference>
<evidence type="ECO:0000256" key="2">
    <source>
        <dbReference type="ARBA" id="ARBA00010617"/>
    </source>
</evidence>
<dbReference type="PRINTS" id="PR00463">
    <property type="entry name" value="EP450I"/>
</dbReference>
<dbReference type="AlphaFoldDB" id="A0A2U3E2M3"/>
<gene>
    <name evidence="11" type="ORF">PCL_01828</name>
</gene>
<dbReference type="Proteomes" id="UP000245956">
    <property type="component" value="Unassembled WGS sequence"/>
</dbReference>
<keyword evidence="8" id="KW-0238">DNA-binding</keyword>
<dbReference type="Pfam" id="PF03184">
    <property type="entry name" value="DDE_1"/>
    <property type="match status" value="1"/>
</dbReference>
<evidence type="ECO:0000256" key="8">
    <source>
        <dbReference type="ARBA" id="ARBA00023125"/>
    </source>
</evidence>
<dbReference type="Pfam" id="PF03221">
    <property type="entry name" value="HTH_Tnp_Tc5"/>
    <property type="match status" value="1"/>
</dbReference>
<dbReference type="InterPro" id="IPR006600">
    <property type="entry name" value="HTH_CenpB_DNA-bd_dom"/>
</dbReference>
<accession>A0A2U3E2M3</accession>
<keyword evidence="3 9" id="KW-0349">Heme</keyword>
<evidence type="ECO:0000256" key="9">
    <source>
        <dbReference type="PIRSR" id="PIRSR602401-1"/>
    </source>
</evidence>
<dbReference type="CDD" id="cd11058">
    <property type="entry name" value="CYP60B-like"/>
    <property type="match status" value="1"/>
</dbReference>
<dbReference type="PANTHER" id="PTHR24305">
    <property type="entry name" value="CYTOCHROME P450"/>
    <property type="match status" value="1"/>
</dbReference>
<evidence type="ECO:0000256" key="3">
    <source>
        <dbReference type="ARBA" id="ARBA00022617"/>
    </source>
</evidence>
<dbReference type="PROSITE" id="PS00086">
    <property type="entry name" value="CYTOCHROME_P450"/>
    <property type="match status" value="1"/>
</dbReference>
<dbReference type="PANTHER" id="PTHR24305:SF210">
    <property type="entry name" value="CYTOCHROME P450 MONOOXYGENASE ASQL-RELATED"/>
    <property type="match status" value="1"/>
</dbReference>
<dbReference type="GO" id="GO:0016705">
    <property type="term" value="F:oxidoreductase activity, acting on paired donors, with incorporation or reduction of molecular oxygen"/>
    <property type="evidence" value="ECO:0007669"/>
    <property type="project" value="InterPro"/>
</dbReference>
<dbReference type="InterPro" id="IPR004875">
    <property type="entry name" value="DDE_SF_endonuclease_dom"/>
</dbReference>
<dbReference type="InterPro" id="IPR017972">
    <property type="entry name" value="Cyt_P450_CS"/>
</dbReference>
<dbReference type="GO" id="GO:0009403">
    <property type="term" value="P:toxin biosynthetic process"/>
    <property type="evidence" value="ECO:0007669"/>
    <property type="project" value="UniProtKB-ARBA"/>
</dbReference>
<dbReference type="InterPro" id="IPR009057">
    <property type="entry name" value="Homeodomain-like_sf"/>
</dbReference>
<comment type="caution">
    <text evidence="11">The sequence shown here is derived from an EMBL/GenBank/DDBJ whole genome shotgun (WGS) entry which is preliminary data.</text>
</comment>
<protein>
    <recommendedName>
        <fullName evidence="10">HTH CENPB-type domain-containing protein</fullName>
    </recommendedName>
</protein>
<evidence type="ECO:0000256" key="1">
    <source>
        <dbReference type="ARBA" id="ARBA00001971"/>
    </source>
</evidence>
<dbReference type="GO" id="GO:0005506">
    <property type="term" value="F:iron ion binding"/>
    <property type="evidence" value="ECO:0007669"/>
    <property type="project" value="InterPro"/>
</dbReference>
<comment type="similarity">
    <text evidence="2">Belongs to the cytochrome P450 family.</text>
</comment>
<keyword evidence="4 9" id="KW-0479">Metal-binding</keyword>
<evidence type="ECO:0000256" key="4">
    <source>
        <dbReference type="ARBA" id="ARBA00022723"/>
    </source>
</evidence>
<feature type="binding site" description="axial binding residue" evidence="9">
    <location>
        <position position="972"/>
    </location>
    <ligand>
        <name>heme</name>
        <dbReference type="ChEBI" id="CHEBI:30413"/>
    </ligand>
    <ligandPart>
        <name>Fe</name>
        <dbReference type="ChEBI" id="CHEBI:18248"/>
    </ligandPart>
</feature>
<dbReference type="GO" id="GO:0020037">
    <property type="term" value="F:heme binding"/>
    <property type="evidence" value="ECO:0007669"/>
    <property type="project" value="InterPro"/>
</dbReference>
<dbReference type="InterPro" id="IPR002401">
    <property type="entry name" value="Cyt_P450_E_grp-I"/>
</dbReference>
<dbReference type="InterPro" id="IPR001128">
    <property type="entry name" value="Cyt_P450"/>
</dbReference>
<keyword evidence="7" id="KW-0503">Monooxygenase</keyword>
<evidence type="ECO:0000259" key="10">
    <source>
        <dbReference type="PROSITE" id="PS51253"/>
    </source>
</evidence>
<dbReference type="PROSITE" id="PS51253">
    <property type="entry name" value="HTH_CENPB"/>
    <property type="match status" value="1"/>
</dbReference>
<name>A0A2U3E2M3_PURLI</name>
<keyword evidence="6 9" id="KW-0408">Iron</keyword>
<comment type="cofactor">
    <cofactor evidence="1 9">
        <name>heme</name>
        <dbReference type="ChEBI" id="CHEBI:30413"/>
    </cofactor>
</comment>
<evidence type="ECO:0000256" key="7">
    <source>
        <dbReference type="ARBA" id="ARBA00023033"/>
    </source>
</evidence>
<proteinExistence type="inferred from homology"/>
<dbReference type="EMBL" id="LCWV01000014">
    <property type="protein sequence ID" value="PWI68739.1"/>
    <property type="molecule type" value="Genomic_DNA"/>
</dbReference>
<dbReference type="SUPFAM" id="SSF48264">
    <property type="entry name" value="Cytochrome P450"/>
    <property type="match status" value="1"/>
</dbReference>
<dbReference type="Pfam" id="PF00067">
    <property type="entry name" value="p450"/>
    <property type="match status" value="1"/>
</dbReference>
<feature type="domain" description="HTH CENPB-type" evidence="10">
    <location>
        <begin position="51"/>
        <end position="120"/>
    </location>
</feature>
<dbReference type="SUPFAM" id="SSF46689">
    <property type="entry name" value="Homeodomain-like"/>
    <property type="match status" value="1"/>
</dbReference>
<evidence type="ECO:0000256" key="5">
    <source>
        <dbReference type="ARBA" id="ARBA00023002"/>
    </source>
</evidence>
<dbReference type="Gene3D" id="1.10.630.10">
    <property type="entry name" value="Cytochrome P450"/>
    <property type="match status" value="1"/>
</dbReference>
<dbReference type="FunFam" id="1.10.630.10:FF:000047">
    <property type="entry name" value="Cytochrome P450 monooxygenase"/>
    <property type="match status" value="1"/>
</dbReference>
<sequence>MVSHSNENRILLAIAALERDPKLTVRAAAKIYGVPRTTVIRRRAGQCARQDTRPHSTNLTELEEQAVVQYVLELATRSFPPRLRGVEEMANELLRVRDAPPVGKLWAHRFVKRRPELQTRFSRRYDYQRAKCEDPNIIGPWFDLIRNTKAKYGILNDDTYNFDETGFLMGMIFTGMVVTTSDGRTRAKSAQPGNREWSTVIQAVSALGWAIPPFIILAGQHHLANWYQECDLPADWRIATTDNGWTTNEVGLDWIKHFDCHTASRTKGSYRLLILDGHESHHSTEFELYCKEHNIITLCMPSHSSHILQPLDVGCFGPLKQAYGRQVEELMRTHVTHISKLEFLCAFRQAFFSSMTEKNIQGGFSGAGLVPYDPQRVLAKLDVRIRTPTPPVIPVEIQLPWVSKTPRNAYEASSQSKHIKTRISTHQNSSPTSVLAAMDKFERGATAMMHEVALLRVEVSSLRKANEGLSKRRRAKKTRVQLGGSLTVQDAQDLLDQKDLDEQIKKEERQVARLNNMPSIHASTSELFTHLTVSNICVAAGCAFALSLLYLYVRALYLVFFHPLSRIPGPKYAACSRLPYVRNQLRGDLVKWLHSLHQQYGDVVRIAPDEVSFISNVWQDVYAAHNGEKATKGTYLKDRRWFAAPYNNTWSILQADAEAHPRMRKMIAPAFSDKVLREQEAMIQEYVELFVLRLHEQTENDSKGDVDMVKWFNFFTFDIIADMTFGESFNCLRDSDYHPWVRMLFKSVRAISLNSAIRRYPFFQAIVKRLAPKNLLEQRRQFNQFVFDRVGERLASESSHPDLMSHIKKFKDEPKGMNRDEIDSNANILLVAGSETTATLLSGCTYMLLSNPEKLAKLTKEVRGTFNHPSEVTIKAVSNMPYLHAALSEALRIYPPSPAGFMRIVPGNGDMIGGHWIPGGTSVSVSQWPANHSDSNFTMPNSFVPERFLGDPRFEKDNTSVLNPFSAGPRNCLGKSLANVEMRLIMARLLLDFDLELIDPEQDWLDQKSFTLWEKLPLMVRLKPVRRYTAPA</sequence>
<evidence type="ECO:0000313" key="12">
    <source>
        <dbReference type="Proteomes" id="UP000245956"/>
    </source>
</evidence>
<reference evidence="11 12" key="1">
    <citation type="journal article" date="2016" name="Front. Microbiol.">
        <title>Genome and transcriptome sequences reveal the specific parasitism of the nematophagous Purpureocillium lilacinum 36-1.</title>
        <authorList>
            <person name="Xie J."/>
            <person name="Li S."/>
            <person name="Mo C."/>
            <person name="Xiao X."/>
            <person name="Peng D."/>
            <person name="Wang G."/>
            <person name="Xiao Y."/>
        </authorList>
    </citation>
    <scope>NUCLEOTIDE SEQUENCE [LARGE SCALE GENOMIC DNA]</scope>
    <source>
        <strain evidence="11 12">36-1</strain>
    </source>
</reference>
<dbReference type="GO" id="GO:0003677">
    <property type="term" value="F:DNA binding"/>
    <property type="evidence" value="ECO:0007669"/>
    <property type="project" value="UniProtKB-KW"/>
</dbReference>
<evidence type="ECO:0000313" key="11">
    <source>
        <dbReference type="EMBL" id="PWI68739.1"/>
    </source>
</evidence>
<keyword evidence="5" id="KW-0560">Oxidoreductase</keyword>
<evidence type="ECO:0000256" key="6">
    <source>
        <dbReference type="ARBA" id="ARBA00023004"/>
    </source>
</evidence>
<dbReference type="InterPro" id="IPR036396">
    <property type="entry name" value="Cyt_P450_sf"/>
</dbReference>